<sequence>MVSRNVIFPCLIIALSALILPVIAHFEQPRFQDASVNAQFFPTVIVIMQIVICIALIIQHKLKKTATNTLPIFSKMALFGVIFLCFYALLISAIGYLYASLVAFTAYLMYFKVKRPLYYIIAWVFVFSIYYLFGEVFYIALPDGQFY</sequence>
<keyword evidence="1" id="KW-0812">Transmembrane</keyword>
<proteinExistence type="predicted"/>
<accession>A0AAV5NK64</accession>
<keyword evidence="1" id="KW-1133">Transmembrane helix</keyword>
<protein>
    <recommendedName>
        <fullName evidence="2">DUF1468 domain-containing protein</fullName>
    </recommendedName>
</protein>
<feature type="transmembrane region" description="Helical" evidence="1">
    <location>
        <begin position="40"/>
        <end position="58"/>
    </location>
</feature>
<keyword evidence="4" id="KW-1185">Reference proteome</keyword>
<feature type="domain" description="DUF1468" evidence="2">
    <location>
        <begin position="7"/>
        <end position="142"/>
    </location>
</feature>
<organism evidence="3 4">
    <name type="scientific">Vibrio penaeicida</name>
    <dbReference type="NCBI Taxonomy" id="104609"/>
    <lineage>
        <taxon>Bacteria</taxon>
        <taxon>Pseudomonadati</taxon>
        <taxon>Pseudomonadota</taxon>
        <taxon>Gammaproteobacteria</taxon>
        <taxon>Vibrionales</taxon>
        <taxon>Vibrionaceae</taxon>
        <taxon>Vibrio</taxon>
    </lineage>
</organism>
<comment type="caution">
    <text evidence="3">The sequence shown here is derived from an EMBL/GenBank/DDBJ whole genome shotgun (WGS) entry which is preliminary data.</text>
</comment>
<evidence type="ECO:0000256" key="1">
    <source>
        <dbReference type="SAM" id="Phobius"/>
    </source>
</evidence>
<dbReference type="AlphaFoldDB" id="A0AAV5NK64"/>
<name>A0AAV5NK64_9VIBR</name>
<gene>
    <name evidence="3" type="ORF">GCM10007932_03760</name>
</gene>
<dbReference type="Proteomes" id="UP001156690">
    <property type="component" value="Unassembled WGS sequence"/>
</dbReference>
<dbReference type="RefSeq" id="WP_126607456.1">
    <property type="nucleotide sequence ID" value="NZ_AP025146.1"/>
</dbReference>
<evidence type="ECO:0000259" key="2">
    <source>
        <dbReference type="Pfam" id="PF07331"/>
    </source>
</evidence>
<dbReference type="EMBL" id="BSNX01000003">
    <property type="protein sequence ID" value="GLQ71016.1"/>
    <property type="molecule type" value="Genomic_DNA"/>
</dbReference>
<feature type="transmembrane region" description="Helical" evidence="1">
    <location>
        <begin position="117"/>
        <end position="141"/>
    </location>
</feature>
<reference evidence="4" key="1">
    <citation type="journal article" date="2019" name="Int. J. Syst. Evol. Microbiol.">
        <title>The Global Catalogue of Microorganisms (GCM) 10K type strain sequencing project: providing services to taxonomists for standard genome sequencing and annotation.</title>
        <authorList>
            <consortium name="The Broad Institute Genomics Platform"/>
            <consortium name="The Broad Institute Genome Sequencing Center for Infectious Disease"/>
            <person name="Wu L."/>
            <person name="Ma J."/>
        </authorList>
    </citation>
    <scope>NUCLEOTIDE SEQUENCE [LARGE SCALE GENOMIC DNA]</scope>
    <source>
        <strain evidence="4">NBRC 15640</strain>
    </source>
</reference>
<evidence type="ECO:0000313" key="3">
    <source>
        <dbReference type="EMBL" id="GLQ71016.1"/>
    </source>
</evidence>
<dbReference type="Pfam" id="PF07331">
    <property type="entry name" value="TctB"/>
    <property type="match status" value="1"/>
</dbReference>
<dbReference type="InterPro" id="IPR009936">
    <property type="entry name" value="DUF1468"/>
</dbReference>
<keyword evidence="1" id="KW-0472">Membrane</keyword>
<feature type="transmembrane region" description="Helical" evidence="1">
    <location>
        <begin position="78"/>
        <end position="111"/>
    </location>
</feature>
<evidence type="ECO:0000313" key="4">
    <source>
        <dbReference type="Proteomes" id="UP001156690"/>
    </source>
</evidence>